<sequence>MTTFARRWRSIFILGGLTATLLTSIGCYLHDERYSWLGIVYWPFSVCCLAGSAIGQVNKWTQTGERVLGSLIFISAMALKCTMSADPDKFLIEQFSNMEGVQFFLFALMGGSSIMLVALSDEDGTSIGKFGFVNDLFYVFIFANFSLMFLTFYDILVKPISWLDKSAEDGAEVVDENDDDDDDSTVSVSIGGANSTSA</sequence>
<feature type="transmembrane region" description="Helical" evidence="2">
    <location>
        <begin position="67"/>
        <end position="85"/>
    </location>
</feature>
<feature type="transmembrane region" description="Helical" evidence="2">
    <location>
        <begin position="100"/>
        <end position="120"/>
    </location>
</feature>
<evidence type="ECO:0000313" key="3">
    <source>
        <dbReference type="EMBL" id="GMH72003.1"/>
    </source>
</evidence>
<gene>
    <name evidence="3" type="ORF">TL16_g05806</name>
</gene>
<reference evidence="4" key="1">
    <citation type="journal article" date="2023" name="Commun. Biol.">
        <title>Genome analysis of Parmales, the sister group of diatoms, reveals the evolutionary specialization of diatoms from phago-mixotrophs to photoautotrophs.</title>
        <authorList>
            <person name="Ban H."/>
            <person name="Sato S."/>
            <person name="Yoshikawa S."/>
            <person name="Yamada K."/>
            <person name="Nakamura Y."/>
            <person name="Ichinomiya M."/>
            <person name="Sato N."/>
            <person name="Blanc-Mathieu R."/>
            <person name="Endo H."/>
            <person name="Kuwata A."/>
            <person name="Ogata H."/>
        </authorList>
    </citation>
    <scope>NUCLEOTIDE SEQUENCE [LARGE SCALE GENOMIC DNA]</scope>
</reference>
<dbReference type="EMBL" id="BLQM01000171">
    <property type="protein sequence ID" value="GMH72003.1"/>
    <property type="molecule type" value="Genomic_DNA"/>
</dbReference>
<evidence type="ECO:0000256" key="1">
    <source>
        <dbReference type="SAM" id="MobiDB-lite"/>
    </source>
</evidence>
<accession>A0A9W7EAY0</accession>
<organism evidence="3 4">
    <name type="scientific">Triparma laevis f. inornata</name>
    <dbReference type="NCBI Taxonomy" id="1714386"/>
    <lineage>
        <taxon>Eukaryota</taxon>
        <taxon>Sar</taxon>
        <taxon>Stramenopiles</taxon>
        <taxon>Ochrophyta</taxon>
        <taxon>Bolidophyceae</taxon>
        <taxon>Parmales</taxon>
        <taxon>Triparmaceae</taxon>
        <taxon>Triparma</taxon>
    </lineage>
</organism>
<dbReference type="AlphaFoldDB" id="A0A9W7EAY0"/>
<proteinExistence type="predicted"/>
<keyword evidence="2" id="KW-0812">Transmembrane</keyword>
<evidence type="ECO:0000256" key="2">
    <source>
        <dbReference type="SAM" id="Phobius"/>
    </source>
</evidence>
<protein>
    <submittedName>
        <fullName evidence="3">Uncharacterized protein</fullName>
    </submittedName>
</protein>
<feature type="region of interest" description="Disordered" evidence="1">
    <location>
        <begin position="172"/>
        <end position="198"/>
    </location>
</feature>
<feature type="transmembrane region" description="Helical" evidence="2">
    <location>
        <begin position="132"/>
        <end position="153"/>
    </location>
</feature>
<name>A0A9W7EAY0_9STRA</name>
<keyword evidence="2" id="KW-1133">Transmembrane helix</keyword>
<comment type="caution">
    <text evidence="3">The sequence shown here is derived from an EMBL/GenBank/DDBJ whole genome shotgun (WGS) entry which is preliminary data.</text>
</comment>
<evidence type="ECO:0000313" key="4">
    <source>
        <dbReference type="Proteomes" id="UP001162640"/>
    </source>
</evidence>
<dbReference type="Proteomes" id="UP001162640">
    <property type="component" value="Unassembled WGS sequence"/>
</dbReference>
<dbReference type="PROSITE" id="PS51257">
    <property type="entry name" value="PROKAR_LIPOPROTEIN"/>
    <property type="match status" value="1"/>
</dbReference>
<feature type="transmembrane region" description="Helical" evidence="2">
    <location>
        <begin position="36"/>
        <end position="55"/>
    </location>
</feature>
<keyword evidence="2" id="KW-0472">Membrane</keyword>
<feature type="compositionally biased region" description="Acidic residues" evidence="1">
    <location>
        <begin position="172"/>
        <end position="184"/>
    </location>
</feature>